<feature type="compositionally biased region" description="Low complexity" evidence="1">
    <location>
        <begin position="416"/>
        <end position="436"/>
    </location>
</feature>
<feature type="region of interest" description="Disordered" evidence="1">
    <location>
        <begin position="639"/>
        <end position="703"/>
    </location>
</feature>
<accession>A0A1J0VXY0</accession>
<keyword evidence="3" id="KW-1185">Reference proteome</keyword>
<dbReference type="KEGG" id="nsl:BOX37_26620"/>
<proteinExistence type="predicted"/>
<organism evidence="2 3">
    <name type="scientific">Nocardia mangyaensis</name>
    <dbReference type="NCBI Taxonomy" id="2213200"/>
    <lineage>
        <taxon>Bacteria</taxon>
        <taxon>Bacillati</taxon>
        <taxon>Actinomycetota</taxon>
        <taxon>Actinomycetes</taxon>
        <taxon>Mycobacteriales</taxon>
        <taxon>Nocardiaceae</taxon>
        <taxon>Nocardia</taxon>
    </lineage>
</organism>
<evidence type="ECO:0000256" key="1">
    <source>
        <dbReference type="SAM" id="MobiDB-lite"/>
    </source>
</evidence>
<evidence type="ECO:0000313" key="3">
    <source>
        <dbReference type="Proteomes" id="UP000183810"/>
    </source>
</evidence>
<feature type="compositionally biased region" description="Acidic residues" evidence="1">
    <location>
        <begin position="350"/>
        <end position="382"/>
    </location>
</feature>
<feature type="compositionally biased region" description="Basic and acidic residues" evidence="1">
    <location>
        <begin position="472"/>
        <end position="487"/>
    </location>
</feature>
<gene>
    <name evidence="2" type="ORF">BOX37_26620</name>
</gene>
<reference evidence="2" key="1">
    <citation type="submission" date="2016-11" db="EMBL/GenBank/DDBJ databases">
        <authorList>
            <person name="Jaros S."/>
            <person name="Januszkiewicz K."/>
            <person name="Wedrychowicz H."/>
        </authorList>
    </citation>
    <scope>NUCLEOTIDE SEQUENCE [LARGE SCALE GENOMIC DNA]</scope>
    <source>
        <strain evidence="2">Y48</strain>
    </source>
</reference>
<evidence type="ECO:0000313" key="2">
    <source>
        <dbReference type="EMBL" id="APE36916.1"/>
    </source>
</evidence>
<feature type="compositionally biased region" description="Polar residues" evidence="1">
    <location>
        <begin position="510"/>
        <end position="524"/>
    </location>
</feature>
<name>A0A1J0VXY0_9NOCA</name>
<feature type="compositionally biased region" description="Low complexity" evidence="1">
    <location>
        <begin position="313"/>
        <end position="328"/>
    </location>
</feature>
<feature type="region of interest" description="Disordered" evidence="1">
    <location>
        <begin position="553"/>
        <end position="608"/>
    </location>
</feature>
<dbReference type="AlphaFoldDB" id="A0A1J0VXY0"/>
<feature type="region of interest" description="Disordered" evidence="1">
    <location>
        <begin position="1"/>
        <end position="60"/>
    </location>
</feature>
<dbReference type="Proteomes" id="UP000183810">
    <property type="component" value="Chromosome"/>
</dbReference>
<sequence length="703" mass="73423">MDYRVADDGTAYSAKETDISGEDFGSFQADGDSPASEHDIQSSDNLGDLDLWGDFGPQQGLTPENADNILELVSLPIPRGASEGLIWLITDTQDTMQEQFDSIGVGDPKSAPAFTKVLEDVGTLEGWNRVIDLANESETNVRHETLAQRMEARQELYDDKNDEVSIDVDDLTPKQEKVLADLRGIKDDLVEKLEVDLLAHYEDRDGYSMSVHDDGDIMLTISAPIGSESNTSVLFEMKEDAQSGSRYYELAPSWLHSHYIDKIIDASEEFSGTYDRAVEEFQEVSARVDDDSVGDDDGNGVVDGNDNSEEGDNGNSGERAGENGNNGNLPGMDGGTNPTPGDPFAGDGLENPEDLFGDLIDNPEEDGAGGEGDGEGQADGADEGGSGVTADMLEEIIRDLEESSSVDDAGSGGSGDADSGPVDAAAGADPGSPGPVQSLPQNNSGMGGLGDMIPASALMSGLAGNNNPWSRQEPDPRPPDLRDRDLGAEPYAPDLEPVPIPGSDMPPAVTASTNIGAPPQTFTPSGEMVDVDLRNGMSQSVPAAVAEALNKELHNPNGSDGRAAYEGTSAQAGPGSSWERVGPTPGSDDGGSRPGVQTGDVAQWEYRPTPDSAPIVRTALLVVTDEGLNVIVNGEVVPLDPNNPPDDGSGRPYGDFVGYFHPTGIDPATPGSDNTGAAAEPPPVAAAAPAAPEPPAVEAPTLR</sequence>
<protein>
    <submittedName>
        <fullName evidence="2">Uncharacterized protein</fullName>
    </submittedName>
</protein>
<feature type="region of interest" description="Disordered" evidence="1">
    <location>
        <begin position="285"/>
        <end position="528"/>
    </location>
</feature>
<dbReference type="EMBL" id="CP018082">
    <property type="protein sequence ID" value="APE36916.1"/>
    <property type="molecule type" value="Genomic_DNA"/>
</dbReference>